<accession>A0A4P6P4H9</accession>
<feature type="domain" description="Flavin reductase like" evidence="5">
    <location>
        <begin position="26"/>
        <end position="165"/>
    </location>
</feature>
<name>A0A4P6P4H9_9GAMM</name>
<dbReference type="Pfam" id="PF01613">
    <property type="entry name" value="Flavin_Reduct"/>
    <property type="match status" value="1"/>
</dbReference>
<evidence type="ECO:0000313" key="6">
    <source>
        <dbReference type="EMBL" id="QBG35848.1"/>
    </source>
</evidence>
<gene>
    <name evidence="6" type="ORF">EMK97_09040</name>
</gene>
<evidence type="ECO:0000256" key="3">
    <source>
        <dbReference type="ARBA" id="ARBA00022643"/>
    </source>
</evidence>
<evidence type="ECO:0000256" key="1">
    <source>
        <dbReference type="ARBA" id="ARBA00001917"/>
    </source>
</evidence>
<keyword evidence="3" id="KW-0288">FMN</keyword>
<dbReference type="Gene3D" id="2.30.110.10">
    <property type="entry name" value="Electron Transport, Fmn-binding Protein, Chain A"/>
    <property type="match status" value="1"/>
</dbReference>
<proteinExistence type="inferred from homology"/>
<dbReference type="PANTHER" id="PTHR33798:SF5">
    <property type="entry name" value="FLAVIN REDUCTASE LIKE DOMAIN-CONTAINING PROTEIN"/>
    <property type="match status" value="1"/>
</dbReference>
<evidence type="ECO:0000256" key="2">
    <source>
        <dbReference type="ARBA" id="ARBA00022630"/>
    </source>
</evidence>
<dbReference type="RefSeq" id="WP_130601422.1">
    <property type="nucleotide sequence ID" value="NZ_CP034759.1"/>
</dbReference>
<dbReference type="OrthoDB" id="5293996at2"/>
<dbReference type="GO" id="GO:0010181">
    <property type="term" value="F:FMN binding"/>
    <property type="evidence" value="ECO:0007669"/>
    <property type="project" value="InterPro"/>
</dbReference>
<keyword evidence="2" id="KW-0285">Flavoprotein</keyword>
<dbReference type="KEGG" id="lsd:EMK97_09040"/>
<dbReference type="PANTHER" id="PTHR33798">
    <property type="entry name" value="FLAVOPROTEIN OXYGENASE"/>
    <property type="match status" value="1"/>
</dbReference>
<dbReference type="InterPro" id="IPR012349">
    <property type="entry name" value="Split_barrel_FMN-bd"/>
</dbReference>
<organism evidence="6 7">
    <name type="scientific">Litorilituus sediminis</name>
    <dbReference type="NCBI Taxonomy" id="718192"/>
    <lineage>
        <taxon>Bacteria</taxon>
        <taxon>Pseudomonadati</taxon>
        <taxon>Pseudomonadota</taxon>
        <taxon>Gammaproteobacteria</taxon>
        <taxon>Alteromonadales</taxon>
        <taxon>Colwelliaceae</taxon>
        <taxon>Litorilituus</taxon>
    </lineage>
</organism>
<evidence type="ECO:0000256" key="4">
    <source>
        <dbReference type="ARBA" id="ARBA00038054"/>
    </source>
</evidence>
<evidence type="ECO:0000259" key="5">
    <source>
        <dbReference type="Pfam" id="PF01613"/>
    </source>
</evidence>
<reference evidence="6 7" key="1">
    <citation type="submission" date="2018-12" db="EMBL/GenBank/DDBJ databases">
        <title>Complete genome of Litorilituus sediminis.</title>
        <authorList>
            <person name="Liu A."/>
            <person name="Rong J."/>
        </authorList>
    </citation>
    <scope>NUCLEOTIDE SEQUENCE [LARGE SCALE GENOMIC DNA]</scope>
    <source>
        <strain evidence="6 7">JCM 17549</strain>
    </source>
</reference>
<keyword evidence="7" id="KW-1185">Reference proteome</keyword>
<sequence>MKHITSNDLINMQTRFRAQLINSLSGFKSANLIGTTNNLEQTNLAMFSSVFHIGASPALVGFIVRPHTTPRHTLENIQQTKHYTINQVSNHIWPAAHQTSARYTRKQCEFQQTGLNKQFIADICAPFVKESPLKYALMLKEILPLTVNNTLLVIGEVTDIFCQKDIIHNDGYIDIEALGTVAISGLDSYHETQRLSRLSYAKPEQKLQYF</sequence>
<comment type="cofactor">
    <cofactor evidence="1">
        <name>FMN</name>
        <dbReference type="ChEBI" id="CHEBI:58210"/>
    </cofactor>
</comment>
<dbReference type="EMBL" id="CP034759">
    <property type="protein sequence ID" value="QBG35848.1"/>
    <property type="molecule type" value="Genomic_DNA"/>
</dbReference>
<dbReference type="SUPFAM" id="SSF50475">
    <property type="entry name" value="FMN-binding split barrel"/>
    <property type="match status" value="1"/>
</dbReference>
<dbReference type="GO" id="GO:0016646">
    <property type="term" value="F:oxidoreductase activity, acting on the CH-NH group of donors, NAD or NADP as acceptor"/>
    <property type="evidence" value="ECO:0007669"/>
    <property type="project" value="UniProtKB-ARBA"/>
</dbReference>
<comment type="similarity">
    <text evidence="4">Belongs to the flavoredoxin family.</text>
</comment>
<protein>
    <submittedName>
        <fullName evidence="6">Flavin reductase</fullName>
    </submittedName>
</protein>
<dbReference type="Proteomes" id="UP000290244">
    <property type="component" value="Chromosome"/>
</dbReference>
<dbReference type="InterPro" id="IPR002563">
    <property type="entry name" value="Flavin_Rdtase-like_dom"/>
</dbReference>
<evidence type="ECO:0000313" key="7">
    <source>
        <dbReference type="Proteomes" id="UP000290244"/>
    </source>
</evidence>
<dbReference type="AlphaFoldDB" id="A0A4P6P4H9"/>